<dbReference type="OrthoDB" id="515277at2759"/>
<evidence type="ECO:0000313" key="2">
    <source>
        <dbReference type="Proteomes" id="UP000824120"/>
    </source>
</evidence>
<protein>
    <submittedName>
        <fullName evidence="1">Uncharacterized protein</fullName>
    </submittedName>
</protein>
<keyword evidence="2" id="KW-1185">Reference proteome</keyword>
<dbReference type="AlphaFoldDB" id="A0A9J6B518"/>
<dbReference type="Proteomes" id="UP000824120">
    <property type="component" value="Chromosome 1"/>
</dbReference>
<evidence type="ECO:0000313" key="1">
    <source>
        <dbReference type="EMBL" id="KAG5631503.1"/>
    </source>
</evidence>
<comment type="caution">
    <text evidence="1">The sequence shown here is derived from an EMBL/GenBank/DDBJ whole genome shotgun (WGS) entry which is preliminary data.</text>
</comment>
<sequence>MVLACIKTSGYIRICNNYSGIKLLSHTMKICERTVEMRVKRVSISRINLIHADDRLTAIHLMLRPVEKYRKEERPSYEAIKTCTVEPRLGLERLERLRNISLRWAH</sequence>
<gene>
    <name evidence="1" type="ORF">H5410_003220</name>
</gene>
<dbReference type="EMBL" id="JACXVP010000001">
    <property type="protein sequence ID" value="KAG5631503.1"/>
    <property type="molecule type" value="Genomic_DNA"/>
</dbReference>
<organism evidence="1 2">
    <name type="scientific">Solanum commersonii</name>
    <name type="common">Commerson's wild potato</name>
    <name type="synonym">Commerson's nightshade</name>
    <dbReference type="NCBI Taxonomy" id="4109"/>
    <lineage>
        <taxon>Eukaryota</taxon>
        <taxon>Viridiplantae</taxon>
        <taxon>Streptophyta</taxon>
        <taxon>Embryophyta</taxon>
        <taxon>Tracheophyta</taxon>
        <taxon>Spermatophyta</taxon>
        <taxon>Magnoliopsida</taxon>
        <taxon>eudicotyledons</taxon>
        <taxon>Gunneridae</taxon>
        <taxon>Pentapetalae</taxon>
        <taxon>asterids</taxon>
        <taxon>lamiids</taxon>
        <taxon>Solanales</taxon>
        <taxon>Solanaceae</taxon>
        <taxon>Solanoideae</taxon>
        <taxon>Solaneae</taxon>
        <taxon>Solanum</taxon>
    </lineage>
</organism>
<reference evidence="1 2" key="1">
    <citation type="submission" date="2020-09" db="EMBL/GenBank/DDBJ databases">
        <title>De no assembly of potato wild relative species, Solanum commersonii.</title>
        <authorList>
            <person name="Cho K."/>
        </authorList>
    </citation>
    <scope>NUCLEOTIDE SEQUENCE [LARGE SCALE GENOMIC DNA]</scope>
    <source>
        <strain evidence="1">LZ3.2</strain>
        <tissue evidence="1">Leaf</tissue>
    </source>
</reference>
<accession>A0A9J6B518</accession>
<proteinExistence type="predicted"/>
<name>A0A9J6B518_SOLCO</name>